<gene>
    <name evidence="1" type="ORF">ab3b_01384</name>
</gene>
<evidence type="ECO:0000313" key="2">
    <source>
        <dbReference type="Proteomes" id="UP000032289"/>
    </source>
</evidence>
<comment type="caution">
    <text evidence="1">The sequence shown here is derived from an EMBL/GenBank/DDBJ whole genome shotgun (WGS) entry which is preliminary data.</text>
</comment>
<dbReference type="AlphaFoldDB" id="A0A0D1LUS9"/>
<proteinExistence type="predicted"/>
<protein>
    <submittedName>
        <fullName evidence="1">Uncharacterized protein</fullName>
    </submittedName>
</protein>
<dbReference type="EMBL" id="JWHT01000033">
    <property type="protein sequence ID" value="KIU23650.1"/>
    <property type="molecule type" value="Genomic_DNA"/>
</dbReference>
<accession>A0A0D1LUS9</accession>
<evidence type="ECO:0000313" key="1">
    <source>
        <dbReference type="EMBL" id="KIU23650.1"/>
    </source>
</evidence>
<reference evidence="1" key="1">
    <citation type="journal article" date="2015" name="Microbiology (Mosc.)">
        <title>Genomics of the Weissella cibaria species with an examination of its metabolic traits.</title>
        <authorList>
            <person name="Lynch K.M."/>
            <person name="Lucid A."/>
            <person name="Arendt E.K."/>
            <person name="Sleator R.D."/>
            <person name="Lucey B."/>
            <person name="Coffey A."/>
        </authorList>
    </citation>
    <scope>NUCLEOTIDE SEQUENCE [LARGE SCALE GENOMIC DNA]</scope>
    <source>
        <strain evidence="1">AB3b</strain>
    </source>
</reference>
<dbReference type="PATRIC" id="fig|137591.24.peg.1357"/>
<organism evidence="1 2">
    <name type="scientific">Weissella cibaria</name>
    <dbReference type="NCBI Taxonomy" id="137591"/>
    <lineage>
        <taxon>Bacteria</taxon>
        <taxon>Bacillati</taxon>
        <taxon>Bacillota</taxon>
        <taxon>Bacilli</taxon>
        <taxon>Lactobacillales</taxon>
        <taxon>Lactobacillaceae</taxon>
        <taxon>Weissella</taxon>
    </lineage>
</organism>
<dbReference type="Proteomes" id="UP000032289">
    <property type="component" value="Unassembled WGS sequence"/>
</dbReference>
<name>A0A0D1LUS9_9LACO</name>
<sequence length="217" mass="24583">MICIGLLVCIIQVRQTINLSRCPILCVRQVLCSCVSYDCVNGVRSCGIGYLLLIVGFLFVSQILHRIDSRCCVGLRSGQVSTCGVTGFFNDLFNCFNGRCIWQLICIRLLARIIQVRQTINLVRRPVFCVRQIFCGCVSYDCVDGIRGCRISYLLLIVGFFFIRQILHRINRCRCVSLFGSQVSTCSISCILNDLFNFFNGRCIRQFIKISLLACII</sequence>